<feature type="compositionally biased region" description="Acidic residues" evidence="1">
    <location>
        <begin position="348"/>
        <end position="359"/>
    </location>
</feature>
<proteinExistence type="predicted"/>
<feature type="compositionally biased region" description="Polar residues" evidence="1">
    <location>
        <begin position="59"/>
        <end position="68"/>
    </location>
</feature>
<feature type="region of interest" description="Disordered" evidence="1">
    <location>
        <begin position="59"/>
        <end position="79"/>
    </location>
</feature>
<gene>
    <name evidence="2" type="ORF">M011DRAFT_470638</name>
</gene>
<sequence>MSAEDAFVDGKLRLTVFLKAIEKIPERPARFGRRASPYLSSCIPSGLACDAYGHNNHVPEQTPVSNGTIIPPLEQVNNDQQGSIGFRATQTLTEHHDAPASTPDSQQEAADSSWEHNAQFDEPALAGDGPPDRSSEATGSASHATEARFVEDSAQVPEGTLGRNIEQGQTTPPHLINQLQPATEGMSGMVEPYPTRKRGTASQSECLSLTPCADGFIDSELTIRPDCPQFSRKAQKTCTTKKVKRTSRTRGILQRGILELRSGPLPSPPRSFYYSSAEPGLYLDTMHTTGSAGLATPPIPCNAYADMTPEQMSFHAPLTLSSMERRSNRESNVKSDRVPAHRLLDADMSQDDYPDEETENSGTRDLMARKCIPNAINRLGPQKDDPIWEALLPTQPSVF</sequence>
<evidence type="ECO:0000313" key="3">
    <source>
        <dbReference type="Proteomes" id="UP000799440"/>
    </source>
</evidence>
<keyword evidence="3" id="KW-1185">Reference proteome</keyword>
<organism evidence="2 3">
    <name type="scientific">Sporormia fimetaria CBS 119925</name>
    <dbReference type="NCBI Taxonomy" id="1340428"/>
    <lineage>
        <taxon>Eukaryota</taxon>
        <taxon>Fungi</taxon>
        <taxon>Dikarya</taxon>
        <taxon>Ascomycota</taxon>
        <taxon>Pezizomycotina</taxon>
        <taxon>Dothideomycetes</taxon>
        <taxon>Pleosporomycetidae</taxon>
        <taxon>Pleosporales</taxon>
        <taxon>Sporormiaceae</taxon>
        <taxon>Sporormia</taxon>
    </lineage>
</organism>
<feature type="compositionally biased region" description="Basic and acidic residues" evidence="1">
    <location>
        <begin position="324"/>
        <end position="345"/>
    </location>
</feature>
<dbReference type="AlphaFoldDB" id="A0A6A6V3A5"/>
<dbReference type="Proteomes" id="UP000799440">
    <property type="component" value="Unassembled WGS sequence"/>
</dbReference>
<reference evidence="2" key="1">
    <citation type="journal article" date="2020" name="Stud. Mycol.">
        <title>101 Dothideomycetes genomes: a test case for predicting lifestyles and emergence of pathogens.</title>
        <authorList>
            <person name="Haridas S."/>
            <person name="Albert R."/>
            <person name="Binder M."/>
            <person name="Bloem J."/>
            <person name="Labutti K."/>
            <person name="Salamov A."/>
            <person name="Andreopoulos B."/>
            <person name="Baker S."/>
            <person name="Barry K."/>
            <person name="Bills G."/>
            <person name="Bluhm B."/>
            <person name="Cannon C."/>
            <person name="Castanera R."/>
            <person name="Culley D."/>
            <person name="Daum C."/>
            <person name="Ezra D."/>
            <person name="Gonzalez J."/>
            <person name="Henrissat B."/>
            <person name="Kuo A."/>
            <person name="Liang C."/>
            <person name="Lipzen A."/>
            <person name="Lutzoni F."/>
            <person name="Magnuson J."/>
            <person name="Mondo S."/>
            <person name="Nolan M."/>
            <person name="Ohm R."/>
            <person name="Pangilinan J."/>
            <person name="Park H.-J."/>
            <person name="Ramirez L."/>
            <person name="Alfaro M."/>
            <person name="Sun H."/>
            <person name="Tritt A."/>
            <person name="Yoshinaga Y."/>
            <person name="Zwiers L.-H."/>
            <person name="Turgeon B."/>
            <person name="Goodwin S."/>
            <person name="Spatafora J."/>
            <person name="Crous P."/>
            <person name="Grigoriev I."/>
        </authorList>
    </citation>
    <scope>NUCLEOTIDE SEQUENCE</scope>
    <source>
        <strain evidence="2">CBS 119925</strain>
    </source>
</reference>
<feature type="region of interest" description="Disordered" evidence="1">
    <location>
        <begin position="94"/>
        <end position="156"/>
    </location>
</feature>
<accession>A0A6A6V3A5</accession>
<evidence type="ECO:0000313" key="2">
    <source>
        <dbReference type="EMBL" id="KAF2744224.1"/>
    </source>
</evidence>
<evidence type="ECO:0000256" key="1">
    <source>
        <dbReference type="SAM" id="MobiDB-lite"/>
    </source>
</evidence>
<feature type="region of interest" description="Disordered" evidence="1">
    <location>
        <begin position="324"/>
        <end position="365"/>
    </location>
</feature>
<dbReference type="EMBL" id="MU006590">
    <property type="protein sequence ID" value="KAF2744224.1"/>
    <property type="molecule type" value="Genomic_DNA"/>
</dbReference>
<name>A0A6A6V3A5_9PLEO</name>
<protein>
    <submittedName>
        <fullName evidence="2">Uncharacterized protein</fullName>
    </submittedName>
</protein>